<name>A0A443S8X2_9ACAR</name>
<accession>A0A443S8X2</accession>
<dbReference type="PANTHER" id="PTHR15360">
    <property type="entry name" value="PLATELET-DERIVED GROWTH FACTOR RECEPTOR LIKE"/>
    <property type="match status" value="1"/>
</dbReference>
<dbReference type="InterPro" id="IPR036179">
    <property type="entry name" value="Ig-like_dom_sf"/>
</dbReference>
<dbReference type="SUPFAM" id="SSF48726">
    <property type="entry name" value="Immunoglobulin"/>
    <property type="match status" value="1"/>
</dbReference>
<evidence type="ECO:0000313" key="2">
    <source>
        <dbReference type="Proteomes" id="UP000288716"/>
    </source>
</evidence>
<dbReference type="Proteomes" id="UP000288716">
    <property type="component" value="Unassembled WGS sequence"/>
</dbReference>
<keyword evidence="2" id="KW-1185">Reference proteome</keyword>
<dbReference type="OrthoDB" id="10544633at2759"/>
<comment type="caution">
    <text evidence="1">The sequence shown here is derived from an EMBL/GenBank/DDBJ whole genome shotgun (WGS) entry which is preliminary data.</text>
</comment>
<reference evidence="1 2" key="1">
    <citation type="journal article" date="2018" name="Gigascience">
        <title>Genomes of trombidid mites reveal novel predicted allergens and laterally-transferred genes associated with secondary metabolism.</title>
        <authorList>
            <person name="Dong X."/>
            <person name="Chaisiri K."/>
            <person name="Xia D."/>
            <person name="Armstrong S.D."/>
            <person name="Fang Y."/>
            <person name="Donnelly M.J."/>
            <person name="Kadowaki T."/>
            <person name="McGarry J.W."/>
            <person name="Darby A.C."/>
            <person name="Makepeace B.L."/>
        </authorList>
    </citation>
    <scope>NUCLEOTIDE SEQUENCE [LARGE SCALE GENOMIC DNA]</scope>
    <source>
        <strain evidence="1">UoL-UT</strain>
    </source>
</reference>
<dbReference type="AlphaFoldDB" id="A0A443S8X2"/>
<dbReference type="STRING" id="299467.A0A443S8X2"/>
<sequence length="263" mass="29598">MNKFLLFAILIVLSLTGCLLFAFLVKIVVKAAQSAEATSDPYLILIKPKNLKFKIINDQRCVDIPAKSSLHIQCQSEHSLSWSFPQNHKEESHNIKNLATIESKCENRTGEQLCTSSFKLDSLTYEQTGEYNCFYYNNSESGEMIKHSQSIYVFVNDDNHLVVPHDGNPSIFIFLSSSTSSATVPCLPTNSNANVKLLKIVQHNEEKSNELNSAVYLPTKGFIFPNQTWTHETAFMECKVSLRNLTQSVTVSVQWTSCGDNCR</sequence>
<organism evidence="1 2">
    <name type="scientific">Leptotrombidium deliense</name>
    <dbReference type="NCBI Taxonomy" id="299467"/>
    <lineage>
        <taxon>Eukaryota</taxon>
        <taxon>Metazoa</taxon>
        <taxon>Ecdysozoa</taxon>
        <taxon>Arthropoda</taxon>
        <taxon>Chelicerata</taxon>
        <taxon>Arachnida</taxon>
        <taxon>Acari</taxon>
        <taxon>Acariformes</taxon>
        <taxon>Trombidiformes</taxon>
        <taxon>Prostigmata</taxon>
        <taxon>Anystina</taxon>
        <taxon>Parasitengona</taxon>
        <taxon>Trombiculoidea</taxon>
        <taxon>Trombiculidae</taxon>
        <taxon>Leptotrombidium</taxon>
    </lineage>
</organism>
<dbReference type="EMBL" id="NCKV01005535">
    <property type="protein sequence ID" value="RWS24008.1"/>
    <property type="molecule type" value="Genomic_DNA"/>
</dbReference>
<dbReference type="PANTHER" id="PTHR15360:SF4">
    <property type="entry name" value="PROTEIN KINASE DOMAIN-CONTAINING PROTEIN"/>
    <property type="match status" value="1"/>
</dbReference>
<keyword evidence="1" id="KW-0675">Receptor</keyword>
<dbReference type="InterPro" id="IPR042495">
    <property type="entry name" value="PDGFRL"/>
</dbReference>
<evidence type="ECO:0000313" key="1">
    <source>
        <dbReference type="EMBL" id="RWS24008.1"/>
    </source>
</evidence>
<gene>
    <name evidence="1" type="ORF">B4U80_14875</name>
</gene>
<dbReference type="Gene3D" id="2.60.40.10">
    <property type="entry name" value="Immunoglobulins"/>
    <property type="match status" value="2"/>
</dbReference>
<dbReference type="PROSITE" id="PS51257">
    <property type="entry name" value="PROKAR_LIPOPROTEIN"/>
    <property type="match status" value="1"/>
</dbReference>
<dbReference type="VEuPathDB" id="VectorBase:LDEU008032"/>
<protein>
    <submittedName>
        <fullName evidence="1">Mast/stem cell growth factor receptor kita-like protein</fullName>
    </submittedName>
</protein>
<dbReference type="InterPro" id="IPR013783">
    <property type="entry name" value="Ig-like_fold"/>
</dbReference>
<proteinExistence type="predicted"/>